<dbReference type="Gene3D" id="3.30.70.330">
    <property type="match status" value="1"/>
</dbReference>
<dbReference type="GO" id="GO:0003723">
    <property type="term" value="F:RNA binding"/>
    <property type="evidence" value="ECO:0007669"/>
    <property type="project" value="TreeGrafter"/>
</dbReference>
<dbReference type="Proteomes" id="UP000386466">
    <property type="component" value="Unassembled WGS sequence"/>
</dbReference>
<evidence type="ECO:0000313" key="4">
    <source>
        <dbReference type="Proteomes" id="UP000386466"/>
    </source>
</evidence>
<dbReference type="EMBL" id="CAAGRJ010004517">
    <property type="protein sequence ID" value="VFV22532.1"/>
    <property type="molecule type" value="Genomic_DNA"/>
</dbReference>
<dbReference type="SUPFAM" id="SSF54928">
    <property type="entry name" value="RNA-binding domain, RBD"/>
    <property type="match status" value="1"/>
</dbReference>
<feature type="non-terminal residue" evidence="3">
    <location>
        <position position="101"/>
    </location>
</feature>
<accession>A0A485MWY3</accession>
<dbReference type="InterPro" id="IPR035979">
    <property type="entry name" value="RBD_domain_sf"/>
</dbReference>
<protein>
    <submittedName>
        <fullName evidence="3">Isoform cra_b</fullName>
    </submittedName>
</protein>
<name>A0A485MWY3_LYNPA</name>
<proteinExistence type="predicted"/>
<evidence type="ECO:0000256" key="2">
    <source>
        <dbReference type="ARBA" id="ARBA00023242"/>
    </source>
</evidence>
<keyword evidence="2" id="KW-0539">Nucleus</keyword>
<comment type="subcellular location">
    <subcellularLocation>
        <location evidence="1">Nucleus</location>
    </subcellularLocation>
</comment>
<dbReference type="InterPro" id="IPR012677">
    <property type="entry name" value="Nucleotide-bd_a/b_plait_sf"/>
</dbReference>
<sequence length="101" mass="10821">MTAEELQQFFSQYGEVVGVFSPKPFRAFAFATLADDQVAQSLCGGDSIIKGPGVHIADAELKHNSNGQLKVEDLVAILGALGIRVDLVTGEGVELVWETMK</sequence>
<dbReference type="AlphaFoldDB" id="A0A485MWY3"/>
<dbReference type="GO" id="GO:0000785">
    <property type="term" value="C:chromatin"/>
    <property type="evidence" value="ECO:0007669"/>
    <property type="project" value="TreeGrafter"/>
</dbReference>
<dbReference type="GO" id="GO:0005654">
    <property type="term" value="C:nucleoplasm"/>
    <property type="evidence" value="ECO:0007669"/>
    <property type="project" value="TreeGrafter"/>
</dbReference>
<keyword evidence="4" id="KW-1185">Reference proteome</keyword>
<evidence type="ECO:0000256" key="1">
    <source>
        <dbReference type="ARBA" id="ARBA00004123"/>
    </source>
</evidence>
<dbReference type="GO" id="GO:0010468">
    <property type="term" value="P:regulation of gene expression"/>
    <property type="evidence" value="ECO:0007669"/>
    <property type="project" value="TreeGrafter"/>
</dbReference>
<dbReference type="PANTHER" id="PTHR48033">
    <property type="entry name" value="RNA-BINDING (RRM/RBD/RNP MOTIFS) FAMILY PROTEIN"/>
    <property type="match status" value="1"/>
</dbReference>
<organism evidence="3 4">
    <name type="scientific">Lynx pardinus</name>
    <name type="common">Iberian lynx</name>
    <name type="synonym">Felis pardina</name>
    <dbReference type="NCBI Taxonomy" id="191816"/>
    <lineage>
        <taxon>Eukaryota</taxon>
        <taxon>Metazoa</taxon>
        <taxon>Chordata</taxon>
        <taxon>Craniata</taxon>
        <taxon>Vertebrata</taxon>
        <taxon>Euteleostomi</taxon>
        <taxon>Mammalia</taxon>
        <taxon>Eutheria</taxon>
        <taxon>Laurasiatheria</taxon>
        <taxon>Carnivora</taxon>
        <taxon>Feliformia</taxon>
        <taxon>Felidae</taxon>
        <taxon>Felinae</taxon>
        <taxon>Lynx</taxon>
    </lineage>
</organism>
<gene>
    <name evidence="3" type="ORF">LYPA_23C012361</name>
</gene>
<dbReference type="PANTHER" id="PTHR48033:SF9">
    <property type="entry name" value="TAR DNA-BINDING PROTEIN 43"/>
    <property type="match status" value="1"/>
</dbReference>
<reference evidence="3 4" key="1">
    <citation type="submission" date="2019-01" db="EMBL/GenBank/DDBJ databases">
        <authorList>
            <person name="Alioto T."/>
            <person name="Alioto T."/>
        </authorList>
    </citation>
    <scope>NUCLEOTIDE SEQUENCE [LARGE SCALE GENOMIC DNA]</scope>
</reference>
<evidence type="ECO:0000313" key="3">
    <source>
        <dbReference type="EMBL" id="VFV22532.1"/>
    </source>
</evidence>